<sequence>MQQTIKYFFILILGMLMLSGCDASANSTSTNLFQYKDSFVGDNSAVVNTIIHLQGEEYFRGVELSTKEKPYEIIIKYDWSESELNERHTVIHNASYLFTLIKNVDLISFHFEKNDGIDEFKIVKDDFQNWFGKNLEEVDNEDELKELIQEKLKDESDVDQLFN</sequence>
<dbReference type="InterPro" id="IPR032250">
    <property type="entry name" value="DUF4825"/>
</dbReference>
<gene>
    <name evidence="3" type="ORF">J2S19_002355</name>
</gene>
<keyword evidence="1" id="KW-0732">Signal</keyword>
<comment type="caution">
    <text evidence="3">The sequence shown here is derived from an EMBL/GenBank/DDBJ whole genome shotgun (WGS) entry which is preliminary data.</text>
</comment>
<accession>A0ABT9ZHR7</accession>
<evidence type="ECO:0000256" key="1">
    <source>
        <dbReference type="SAM" id="SignalP"/>
    </source>
</evidence>
<evidence type="ECO:0000259" key="2">
    <source>
        <dbReference type="Pfam" id="PF16107"/>
    </source>
</evidence>
<organism evidence="3 4">
    <name type="scientific">Metabacillus malikii</name>
    <dbReference type="NCBI Taxonomy" id="1504265"/>
    <lineage>
        <taxon>Bacteria</taxon>
        <taxon>Bacillati</taxon>
        <taxon>Bacillota</taxon>
        <taxon>Bacilli</taxon>
        <taxon>Bacillales</taxon>
        <taxon>Bacillaceae</taxon>
        <taxon>Metabacillus</taxon>
    </lineage>
</organism>
<protein>
    <recommendedName>
        <fullName evidence="2">DUF4825 domain-containing protein</fullName>
    </recommendedName>
</protein>
<feature type="signal peptide" evidence="1">
    <location>
        <begin position="1"/>
        <end position="25"/>
    </location>
</feature>
<reference evidence="3 4" key="1">
    <citation type="submission" date="2023-07" db="EMBL/GenBank/DDBJ databases">
        <title>Genomic Encyclopedia of Type Strains, Phase IV (KMG-IV): sequencing the most valuable type-strain genomes for metagenomic binning, comparative biology and taxonomic classification.</title>
        <authorList>
            <person name="Goeker M."/>
        </authorList>
    </citation>
    <scope>NUCLEOTIDE SEQUENCE [LARGE SCALE GENOMIC DNA]</scope>
    <source>
        <strain evidence="3 4">DSM 29005</strain>
    </source>
</reference>
<evidence type="ECO:0000313" key="3">
    <source>
        <dbReference type="EMBL" id="MDQ0231093.1"/>
    </source>
</evidence>
<dbReference type="PROSITE" id="PS51257">
    <property type="entry name" value="PROKAR_LIPOPROTEIN"/>
    <property type="match status" value="1"/>
</dbReference>
<feature type="chain" id="PRO_5046391748" description="DUF4825 domain-containing protein" evidence="1">
    <location>
        <begin position="26"/>
        <end position="163"/>
    </location>
</feature>
<dbReference type="Proteomes" id="UP001234495">
    <property type="component" value="Unassembled WGS sequence"/>
</dbReference>
<dbReference type="Pfam" id="PF16107">
    <property type="entry name" value="DUF4825"/>
    <property type="match status" value="1"/>
</dbReference>
<evidence type="ECO:0000313" key="4">
    <source>
        <dbReference type="Proteomes" id="UP001234495"/>
    </source>
</evidence>
<keyword evidence="4" id="KW-1185">Reference proteome</keyword>
<feature type="domain" description="DUF4825" evidence="2">
    <location>
        <begin position="32"/>
        <end position="121"/>
    </location>
</feature>
<dbReference type="RefSeq" id="WP_307341456.1">
    <property type="nucleotide sequence ID" value="NZ_JAUSUD010000010.1"/>
</dbReference>
<proteinExistence type="predicted"/>
<name>A0ABT9ZHR7_9BACI</name>
<dbReference type="EMBL" id="JAUSUD010000010">
    <property type="protein sequence ID" value="MDQ0231093.1"/>
    <property type="molecule type" value="Genomic_DNA"/>
</dbReference>